<sequence length="55" mass="6301">MPPSRCGHPHATPPIAVHHRRSEAHPNLWNYHGMRARLVEPLAAQTPRLLKFHPI</sequence>
<dbReference type="AlphaFoldDB" id="A0AA35P851"/>
<evidence type="ECO:0000313" key="1">
    <source>
        <dbReference type="EMBL" id="CAI5776470.1"/>
    </source>
</evidence>
<protein>
    <submittedName>
        <fullName evidence="1">Uncharacterized protein</fullName>
    </submittedName>
</protein>
<dbReference type="EMBL" id="OX395131">
    <property type="protein sequence ID" value="CAI5776470.1"/>
    <property type="molecule type" value="Genomic_DNA"/>
</dbReference>
<name>A0AA35P851_9SAUR</name>
<reference evidence="1" key="1">
    <citation type="submission" date="2022-12" db="EMBL/GenBank/DDBJ databases">
        <authorList>
            <person name="Alioto T."/>
            <person name="Alioto T."/>
            <person name="Gomez Garrido J."/>
        </authorList>
    </citation>
    <scope>NUCLEOTIDE SEQUENCE</scope>
</reference>
<accession>A0AA35P851</accession>
<keyword evidence="2" id="KW-1185">Reference proteome</keyword>
<dbReference type="Proteomes" id="UP001178461">
    <property type="component" value="Chromosome 6"/>
</dbReference>
<evidence type="ECO:0000313" key="2">
    <source>
        <dbReference type="Proteomes" id="UP001178461"/>
    </source>
</evidence>
<gene>
    <name evidence="1" type="ORF">PODLI_1B013258</name>
</gene>
<proteinExistence type="predicted"/>
<organism evidence="1 2">
    <name type="scientific">Podarcis lilfordi</name>
    <name type="common">Lilford's wall lizard</name>
    <dbReference type="NCBI Taxonomy" id="74358"/>
    <lineage>
        <taxon>Eukaryota</taxon>
        <taxon>Metazoa</taxon>
        <taxon>Chordata</taxon>
        <taxon>Craniata</taxon>
        <taxon>Vertebrata</taxon>
        <taxon>Euteleostomi</taxon>
        <taxon>Lepidosauria</taxon>
        <taxon>Squamata</taxon>
        <taxon>Bifurcata</taxon>
        <taxon>Unidentata</taxon>
        <taxon>Episquamata</taxon>
        <taxon>Laterata</taxon>
        <taxon>Lacertibaenia</taxon>
        <taxon>Lacertidae</taxon>
        <taxon>Podarcis</taxon>
    </lineage>
</organism>